<dbReference type="SUPFAM" id="SSF110997">
    <property type="entry name" value="Sporulation related repeat"/>
    <property type="match status" value="1"/>
</dbReference>
<dbReference type="GO" id="GO:0042834">
    <property type="term" value="F:peptidoglycan binding"/>
    <property type="evidence" value="ECO:0007669"/>
    <property type="project" value="InterPro"/>
</dbReference>
<sequence>MSAAPLTPEEFRKLRVGLGLALIGGLLCLAWALAVVADAAWTAKPPAGEAAVQPRLPAAALSASAAAASGGASPSVAAPGPDLAPPSAAAAAASAAEVPTAEAPARGASAALAVGGGALTPEKPEASLPVADAAPIEVVQPSGTGADRAARGRDAEAKPTEGRSTVQGSIPHCRRAGWYVQAGAFEQEESLRKRRERVRAMGYPSCRVSLYRRPVEVLFVGPFENRAGAQKAKLRLVERLSDESLVVRHRGGH</sequence>
<feature type="compositionally biased region" description="Basic and acidic residues" evidence="1">
    <location>
        <begin position="148"/>
        <end position="161"/>
    </location>
</feature>
<feature type="region of interest" description="Disordered" evidence="1">
    <location>
        <begin position="136"/>
        <end position="168"/>
    </location>
</feature>
<dbReference type="Gene3D" id="3.30.70.1070">
    <property type="entry name" value="Sporulation related repeat"/>
    <property type="match status" value="1"/>
</dbReference>
<gene>
    <name evidence="3" type="ORF">EDC62_1054</name>
</gene>
<dbReference type="Proteomes" id="UP000272193">
    <property type="component" value="Unassembled WGS sequence"/>
</dbReference>
<dbReference type="InterPro" id="IPR007730">
    <property type="entry name" value="SPOR-like_dom"/>
</dbReference>
<evidence type="ECO:0000313" key="4">
    <source>
        <dbReference type="Proteomes" id="UP000272193"/>
    </source>
</evidence>
<dbReference type="EMBL" id="RKQL01000002">
    <property type="protein sequence ID" value="RPE70572.1"/>
    <property type="molecule type" value="Genomic_DNA"/>
</dbReference>
<accession>A0A3N4UJ28</accession>
<proteinExistence type="predicted"/>
<organism evidence="3 4">
    <name type="scientific">Tibeticola sediminis</name>
    <dbReference type="NCBI Taxonomy" id="1917811"/>
    <lineage>
        <taxon>Bacteria</taxon>
        <taxon>Pseudomonadati</taxon>
        <taxon>Pseudomonadota</taxon>
        <taxon>Betaproteobacteria</taxon>
        <taxon>Burkholderiales</taxon>
        <taxon>Comamonadaceae</taxon>
        <taxon>Tibeticola</taxon>
    </lineage>
</organism>
<evidence type="ECO:0000259" key="2">
    <source>
        <dbReference type="PROSITE" id="PS51724"/>
    </source>
</evidence>
<dbReference type="Pfam" id="PF05036">
    <property type="entry name" value="SPOR"/>
    <property type="match status" value="1"/>
</dbReference>
<dbReference type="RefSeq" id="WP_170159018.1">
    <property type="nucleotide sequence ID" value="NZ_RKQL01000002.1"/>
</dbReference>
<evidence type="ECO:0000256" key="1">
    <source>
        <dbReference type="SAM" id="MobiDB-lite"/>
    </source>
</evidence>
<dbReference type="PROSITE" id="PS51724">
    <property type="entry name" value="SPOR"/>
    <property type="match status" value="1"/>
</dbReference>
<dbReference type="InterPro" id="IPR036680">
    <property type="entry name" value="SPOR-like_sf"/>
</dbReference>
<feature type="domain" description="SPOR" evidence="2">
    <location>
        <begin position="172"/>
        <end position="249"/>
    </location>
</feature>
<protein>
    <submittedName>
        <fullName evidence="3">Sporulation related protein</fullName>
    </submittedName>
</protein>
<dbReference type="AlphaFoldDB" id="A0A3N4UJ28"/>
<comment type="caution">
    <text evidence="3">The sequence shown here is derived from an EMBL/GenBank/DDBJ whole genome shotgun (WGS) entry which is preliminary data.</text>
</comment>
<reference evidence="3 4" key="1">
    <citation type="submission" date="2018-11" db="EMBL/GenBank/DDBJ databases">
        <title>Genomic Encyclopedia of Type Strains, Phase IV (KMG-IV): sequencing the most valuable type-strain genomes for metagenomic binning, comparative biology and taxonomic classification.</title>
        <authorList>
            <person name="Goeker M."/>
        </authorList>
    </citation>
    <scope>NUCLEOTIDE SEQUENCE [LARGE SCALE GENOMIC DNA]</scope>
    <source>
        <strain evidence="3 4">DSM 101684</strain>
    </source>
</reference>
<name>A0A3N4UJ28_9BURK</name>
<evidence type="ECO:0000313" key="3">
    <source>
        <dbReference type="EMBL" id="RPE70572.1"/>
    </source>
</evidence>
<keyword evidence="4" id="KW-1185">Reference proteome</keyword>